<dbReference type="Pfam" id="PF01844">
    <property type="entry name" value="HNH"/>
    <property type="match status" value="1"/>
</dbReference>
<comment type="caution">
    <text evidence="3">The sequence shown here is derived from an EMBL/GenBank/DDBJ whole genome shotgun (WGS) entry which is preliminary data.</text>
</comment>
<evidence type="ECO:0000313" key="3">
    <source>
        <dbReference type="EMBL" id="MTB72796.1"/>
    </source>
</evidence>
<dbReference type="CDD" id="cd00085">
    <property type="entry name" value="HNHc"/>
    <property type="match status" value="1"/>
</dbReference>
<dbReference type="AlphaFoldDB" id="A0A6I3J0E7"/>
<reference evidence="3 4" key="1">
    <citation type="submission" date="2019-11" db="EMBL/GenBank/DDBJ databases">
        <title>Whole genome sequencing identifies a novel species of the genus Arsenicicoccus isolated from human blood.</title>
        <authorList>
            <person name="Jeong J.H."/>
            <person name="Kweon O.J."/>
            <person name="Kim H.R."/>
            <person name="Kim T.-H."/>
            <person name="Ha S.-M."/>
            <person name="Lee M.-K."/>
        </authorList>
    </citation>
    <scope>NUCLEOTIDE SEQUENCE [LARGE SCALE GENOMIC DNA]</scope>
    <source>
        <strain evidence="3 4">MKL-02</strain>
    </source>
</reference>
<evidence type="ECO:0000313" key="4">
    <source>
        <dbReference type="Proteomes" id="UP000431092"/>
    </source>
</evidence>
<dbReference type="SMART" id="SM00507">
    <property type="entry name" value="HNHc"/>
    <property type="match status" value="1"/>
</dbReference>
<evidence type="ECO:0000256" key="1">
    <source>
        <dbReference type="SAM" id="MobiDB-lite"/>
    </source>
</evidence>
<name>A0A6I3J0E7_9MICO</name>
<feature type="region of interest" description="Disordered" evidence="1">
    <location>
        <begin position="109"/>
        <end position="130"/>
    </location>
</feature>
<accession>A0A6I3J0E7</accession>
<gene>
    <name evidence="3" type="ORF">GGG17_12650</name>
</gene>
<dbReference type="GO" id="GO:0004519">
    <property type="term" value="F:endonuclease activity"/>
    <property type="evidence" value="ECO:0007669"/>
    <property type="project" value="InterPro"/>
</dbReference>
<dbReference type="GO" id="GO:0003676">
    <property type="term" value="F:nucleic acid binding"/>
    <property type="evidence" value="ECO:0007669"/>
    <property type="project" value="InterPro"/>
</dbReference>
<feature type="domain" description="HNH nuclease" evidence="2">
    <location>
        <begin position="56"/>
        <end position="107"/>
    </location>
</feature>
<dbReference type="InterPro" id="IPR003615">
    <property type="entry name" value="HNH_nuc"/>
</dbReference>
<dbReference type="Gene3D" id="1.10.30.50">
    <property type="match status" value="1"/>
</dbReference>
<evidence type="ECO:0000259" key="2">
    <source>
        <dbReference type="SMART" id="SM00507"/>
    </source>
</evidence>
<sequence length="142" mass="15810">MRPAQRCRPPCREGRRTMMKPCLVCGEPTPASRCPDHQLPDTRKRTGERRTARWARLSARLRRMQPFCTACGSRDDLTVDHVVPLAARPDLAYRIDNLQVLCRKCNSRKGTRETLGGDPPAGSSSPLPCRQNLGLTSHGCSS</sequence>
<organism evidence="3 4">
    <name type="scientific">Arsenicicoccus cauae</name>
    <dbReference type="NCBI Taxonomy" id="2663847"/>
    <lineage>
        <taxon>Bacteria</taxon>
        <taxon>Bacillati</taxon>
        <taxon>Actinomycetota</taxon>
        <taxon>Actinomycetes</taxon>
        <taxon>Micrococcales</taxon>
        <taxon>Intrasporangiaceae</taxon>
        <taxon>Arsenicicoccus</taxon>
    </lineage>
</organism>
<dbReference type="RefSeq" id="WP_154594066.1">
    <property type="nucleotide sequence ID" value="NZ_WLVL01000040.1"/>
</dbReference>
<proteinExistence type="predicted"/>
<dbReference type="Proteomes" id="UP000431092">
    <property type="component" value="Unassembled WGS sequence"/>
</dbReference>
<keyword evidence="4" id="KW-1185">Reference proteome</keyword>
<protein>
    <recommendedName>
        <fullName evidence="2">HNH nuclease domain-containing protein</fullName>
    </recommendedName>
</protein>
<dbReference type="EMBL" id="WLVL01000040">
    <property type="protein sequence ID" value="MTB72796.1"/>
    <property type="molecule type" value="Genomic_DNA"/>
</dbReference>
<dbReference type="GO" id="GO:0008270">
    <property type="term" value="F:zinc ion binding"/>
    <property type="evidence" value="ECO:0007669"/>
    <property type="project" value="InterPro"/>
</dbReference>
<dbReference type="InterPro" id="IPR002711">
    <property type="entry name" value="HNH"/>
</dbReference>